<evidence type="ECO:0000256" key="6">
    <source>
        <dbReference type="SAM" id="MobiDB-lite"/>
    </source>
</evidence>
<dbReference type="Proteomes" id="UP001235939">
    <property type="component" value="Chromosome 14"/>
</dbReference>
<sequence>MEGAGEAGACALGAKVSSSCFWTACRAAAIGALLILLGSAMATVGFYSGRLSLVETVQGNITVLVRDARRDVHLASFTYLGPVVMGFGGFIILAACVMTCEARDTRIVPVLMRKGASQPRCRQPTPSSEASWDPLLLAAPPVTRVTKCPSEPNLAAVTSQPRGSLLSPRVHRGLAPPALPRQALSMDCPRPQQETIKLKSILKKDRSSESTSSMAMDLHLPQGGAVTLPVKDQTRATKPVEKQTTLPPPRPSILKESSKYLTTETIETPRASKRHPLVRQIALDNVS</sequence>
<dbReference type="PANTHER" id="PTHR31815">
    <property type="entry name" value="AGAP005329-PA"/>
    <property type="match status" value="1"/>
</dbReference>
<organism evidence="8 9">
    <name type="scientific">Cordylochernes scorpioides</name>
    <dbReference type="NCBI Taxonomy" id="51811"/>
    <lineage>
        <taxon>Eukaryota</taxon>
        <taxon>Metazoa</taxon>
        <taxon>Ecdysozoa</taxon>
        <taxon>Arthropoda</taxon>
        <taxon>Chelicerata</taxon>
        <taxon>Arachnida</taxon>
        <taxon>Pseudoscorpiones</taxon>
        <taxon>Cheliferoidea</taxon>
        <taxon>Chernetidae</taxon>
        <taxon>Cordylochernes</taxon>
    </lineage>
</organism>
<evidence type="ECO:0000256" key="5">
    <source>
        <dbReference type="ARBA" id="ARBA00023136"/>
    </source>
</evidence>
<comment type="subcellular location">
    <subcellularLocation>
        <location evidence="1">Membrane</location>
        <topology evidence="1">Multi-pass membrane protein</topology>
    </subcellularLocation>
</comment>
<evidence type="ECO:0000256" key="4">
    <source>
        <dbReference type="ARBA" id="ARBA00022989"/>
    </source>
</evidence>
<accession>A0ABY6LB60</accession>
<evidence type="ECO:0000256" key="7">
    <source>
        <dbReference type="SAM" id="Phobius"/>
    </source>
</evidence>
<dbReference type="InterPro" id="IPR018787">
    <property type="entry name" value="DUF2371_TMEM200"/>
</dbReference>
<name>A0ABY6LB60_9ARAC</name>
<evidence type="ECO:0000256" key="3">
    <source>
        <dbReference type="ARBA" id="ARBA00022692"/>
    </source>
</evidence>
<protein>
    <recommendedName>
        <fullName evidence="10">Transmembrane protein 200B</fullName>
    </recommendedName>
</protein>
<dbReference type="EMBL" id="CP092876">
    <property type="protein sequence ID" value="UYV76970.1"/>
    <property type="molecule type" value="Genomic_DNA"/>
</dbReference>
<evidence type="ECO:0000256" key="1">
    <source>
        <dbReference type="ARBA" id="ARBA00004141"/>
    </source>
</evidence>
<dbReference type="PANTHER" id="PTHR31815:SF1">
    <property type="entry name" value="TRANSMEMBRANE PROTEIN 200C"/>
    <property type="match status" value="1"/>
</dbReference>
<feature type="transmembrane region" description="Helical" evidence="7">
    <location>
        <begin position="79"/>
        <end position="100"/>
    </location>
</feature>
<comment type="similarity">
    <text evidence="2">Belongs to the TMEM200 family.</text>
</comment>
<keyword evidence="4 7" id="KW-1133">Transmembrane helix</keyword>
<keyword evidence="3 7" id="KW-0812">Transmembrane</keyword>
<evidence type="ECO:0000256" key="2">
    <source>
        <dbReference type="ARBA" id="ARBA00005308"/>
    </source>
</evidence>
<reference evidence="8 9" key="1">
    <citation type="submission" date="2022-01" db="EMBL/GenBank/DDBJ databases">
        <title>A chromosomal length assembly of Cordylochernes scorpioides.</title>
        <authorList>
            <person name="Zeh D."/>
            <person name="Zeh J."/>
        </authorList>
    </citation>
    <scope>NUCLEOTIDE SEQUENCE [LARGE SCALE GENOMIC DNA]</scope>
    <source>
        <strain evidence="8">IN4F17</strain>
        <tissue evidence="8">Whole Body</tissue>
    </source>
</reference>
<proteinExistence type="inferred from homology"/>
<evidence type="ECO:0000313" key="8">
    <source>
        <dbReference type="EMBL" id="UYV76970.1"/>
    </source>
</evidence>
<gene>
    <name evidence="8" type="ORF">LAZ67_14002618</name>
</gene>
<keyword evidence="5 7" id="KW-0472">Membrane</keyword>
<keyword evidence="9" id="KW-1185">Reference proteome</keyword>
<feature type="region of interest" description="Disordered" evidence="6">
    <location>
        <begin position="233"/>
        <end position="276"/>
    </location>
</feature>
<evidence type="ECO:0008006" key="10">
    <source>
        <dbReference type="Google" id="ProtNLM"/>
    </source>
</evidence>
<evidence type="ECO:0000313" key="9">
    <source>
        <dbReference type="Proteomes" id="UP001235939"/>
    </source>
</evidence>
<feature type="transmembrane region" description="Helical" evidence="7">
    <location>
        <begin position="27"/>
        <end position="47"/>
    </location>
</feature>